<gene>
    <name evidence="2" type="ORF">C7391_1306</name>
</gene>
<dbReference type="RefSeq" id="WP_133517740.1">
    <property type="nucleotide sequence ID" value="NZ_JAHDUW010000004.1"/>
</dbReference>
<accession>A0A484F5G7</accession>
<dbReference type="InterPro" id="IPR000868">
    <property type="entry name" value="Isochorismatase-like_dom"/>
</dbReference>
<proteinExistence type="predicted"/>
<dbReference type="InterPro" id="IPR036380">
    <property type="entry name" value="Isochorismatase-like_sf"/>
</dbReference>
<reference evidence="2 3" key="1">
    <citation type="submission" date="2019-03" db="EMBL/GenBank/DDBJ databases">
        <title>Genomic Encyclopedia of Type Strains, Phase IV (KMG-IV): sequencing the most valuable type-strain genomes for metagenomic binning, comparative biology and taxonomic classification.</title>
        <authorList>
            <person name="Goeker M."/>
        </authorList>
    </citation>
    <scope>NUCLEOTIDE SEQUENCE [LARGE SCALE GENOMIC DNA]</scope>
    <source>
        <strain evidence="2 3">DSM 13328</strain>
    </source>
</reference>
<keyword evidence="3" id="KW-1185">Reference proteome</keyword>
<dbReference type="EMBL" id="SNYS01000009">
    <property type="protein sequence ID" value="TDQ68361.1"/>
    <property type="molecule type" value="Genomic_DNA"/>
</dbReference>
<evidence type="ECO:0000259" key="1">
    <source>
        <dbReference type="Pfam" id="PF00857"/>
    </source>
</evidence>
<organism evidence="2 3">
    <name type="scientific">Methanimicrococcus blatticola</name>
    <dbReference type="NCBI Taxonomy" id="91560"/>
    <lineage>
        <taxon>Archaea</taxon>
        <taxon>Methanobacteriati</taxon>
        <taxon>Methanobacteriota</taxon>
        <taxon>Stenosarchaea group</taxon>
        <taxon>Methanomicrobia</taxon>
        <taxon>Methanosarcinales</taxon>
        <taxon>Methanosarcinaceae</taxon>
        <taxon>Methanimicrococcus</taxon>
    </lineage>
</organism>
<dbReference type="OrthoDB" id="9194at2157"/>
<dbReference type="CDD" id="cd00431">
    <property type="entry name" value="cysteine_hydrolases"/>
    <property type="match status" value="1"/>
</dbReference>
<dbReference type="Pfam" id="PF00857">
    <property type="entry name" value="Isochorismatase"/>
    <property type="match status" value="1"/>
</dbReference>
<protein>
    <submittedName>
        <fullName evidence="2">Nicotinamidase-related amidase</fullName>
    </submittedName>
</protein>
<dbReference type="Gene3D" id="3.40.50.850">
    <property type="entry name" value="Isochorismatase-like"/>
    <property type="match status" value="1"/>
</dbReference>
<dbReference type="AlphaFoldDB" id="A0A484F5G7"/>
<dbReference type="SUPFAM" id="SSF52499">
    <property type="entry name" value="Isochorismatase-like hydrolases"/>
    <property type="match status" value="1"/>
</dbReference>
<name>A0A484F5G7_9EURY</name>
<feature type="domain" description="Isochorismatase-like" evidence="1">
    <location>
        <begin position="4"/>
        <end position="190"/>
    </location>
</feature>
<comment type="caution">
    <text evidence="2">The sequence shown here is derived from an EMBL/GenBank/DDBJ whole genome shotgun (WGS) entry which is preliminary data.</text>
</comment>
<evidence type="ECO:0000313" key="3">
    <source>
        <dbReference type="Proteomes" id="UP000294855"/>
    </source>
</evidence>
<dbReference type="Proteomes" id="UP000294855">
    <property type="component" value="Unassembled WGS sequence"/>
</dbReference>
<sequence>MKKMLVVIDYQKDFVDGSIGFPGAELLDEGIANKVKSAAESSDSVIVYTMDTHTPDYLNTREGKALPVPHTIIETPGWDLYGKTGDAIQKAKSKAETNTKKNVPVYELCKTTFGVSPDKMLDLLQKVGADIETIEMVGLVTNMCVLSNVCVFQAAWPNAQIIVDGSLCASFDPVLHQKTLDILEGMQVKVV</sequence>
<evidence type="ECO:0000313" key="2">
    <source>
        <dbReference type="EMBL" id="TDQ68361.1"/>
    </source>
</evidence>